<comment type="caution">
    <text evidence="1">The sequence shown here is derived from an EMBL/GenBank/DDBJ whole genome shotgun (WGS) entry which is preliminary data.</text>
</comment>
<sequence length="71" mass="7972">MESVDQGSRDCNHAPFTYLVTRVTAYANWATLVQQLGNLVAWHGNTWIGKSPAQHPAIMKHQIVNRHMDTG</sequence>
<name>A0A482WPE6_LAOST</name>
<organism evidence="1 2">
    <name type="scientific">Laodelphax striatellus</name>
    <name type="common">Small brown planthopper</name>
    <name type="synonym">Delphax striatella</name>
    <dbReference type="NCBI Taxonomy" id="195883"/>
    <lineage>
        <taxon>Eukaryota</taxon>
        <taxon>Metazoa</taxon>
        <taxon>Ecdysozoa</taxon>
        <taxon>Arthropoda</taxon>
        <taxon>Hexapoda</taxon>
        <taxon>Insecta</taxon>
        <taxon>Pterygota</taxon>
        <taxon>Neoptera</taxon>
        <taxon>Paraneoptera</taxon>
        <taxon>Hemiptera</taxon>
        <taxon>Auchenorrhyncha</taxon>
        <taxon>Fulgoroidea</taxon>
        <taxon>Delphacidae</taxon>
        <taxon>Criomorphinae</taxon>
        <taxon>Laodelphax</taxon>
    </lineage>
</organism>
<dbReference type="Proteomes" id="UP000291343">
    <property type="component" value="Unassembled WGS sequence"/>
</dbReference>
<proteinExistence type="predicted"/>
<gene>
    <name evidence="1" type="ORF">LSTR_LSTR007858</name>
</gene>
<dbReference type="InParanoid" id="A0A482WPE6"/>
<dbReference type="EMBL" id="QKKF02029497">
    <property type="protein sequence ID" value="RZF35156.1"/>
    <property type="molecule type" value="Genomic_DNA"/>
</dbReference>
<dbReference type="AlphaFoldDB" id="A0A482WPE6"/>
<protein>
    <submittedName>
        <fullName evidence="1">Uncharacterized protein</fullName>
    </submittedName>
</protein>
<evidence type="ECO:0000313" key="2">
    <source>
        <dbReference type="Proteomes" id="UP000291343"/>
    </source>
</evidence>
<reference evidence="1 2" key="1">
    <citation type="journal article" date="2017" name="Gigascience">
        <title>Genome sequence of the small brown planthopper, Laodelphax striatellus.</title>
        <authorList>
            <person name="Zhu J."/>
            <person name="Jiang F."/>
            <person name="Wang X."/>
            <person name="Yang P."/>
            <person name="Bao Y."/>
            <person name="Zhao W."/>
            <person name="Wang W."/>
            <person name="Lu H."/>
            <person name="Wang Q."/>
            <person name="Cui N."/>
            <person name="Li J."/>
            <person name="Chen X."/>
            <person name="Luo L."/>
            <person name="Yu J."/>
            <person name="Kang L."/>
            <person name="Cui F."/>
        </authorList>
    </citation>
    <scope>NUCLEOTIDE SEQUENCE [LARGE SCALE GENOMIC DNA]</scope>
    <source>
        <strain evidence="1">Lst14</strain>
    </source>
</reference>
<keyword evidence="2" id="KW-1185">Reference proteome</keyword>
<evidence type="ECO:0000313" key="1">
    <source>
        <dbReference type="EMBL" id="RZF35156.1"/>
    </source>
</evidence>
<accession>A0A482WPE6</accession>